<dbReference type="OrthoDB" id="5382203at2759"/>
<dbReference type="STRING" id="78915.A0A4P9XTP4"/>
<sequence length="1392" mass="149705">MASREGHQHISLPAARTIVRCVRLENITDDALAAVNSFLDELLVLLVDAVTRRKRRLVVSTVRAAVHALLPVGTIASDCIVLADHIQQRTGAERGWPDRNEATVATAIQDRLRTLVLQQQTDDPSEADAISNSTARYVASVIEYIGRLLLASCAESTHAMARDTVLQEDVNRALHCDMQIKGLLDRMQLRDHSYSPLSSAPSAVLETPPPSASINMPAHTSSASSSVTSLASSVRVRTGTAQLNSPQLPPRSASREPPIPRVITPTPNSAPLVPTVRLDTPPLVHGGSPNGVPVERARRSTDSGRHNVSQYDMGRLRKFSVDTVPGSPEPGLIMSPSITPVTPTLPPNSPSQMSAGGTLGKLFRQFRGKRHEEDEPSPHQSPDMVGRQLSNASVSSLATDGAHGGGSRRPKHVPIQTPLLQDTAAPIAPQAQQPSATARSSSELSNSTRTRRRTLDLSLRLSKSQGDLRRKNHLDASLGGDMPISPSLASPRDKMQEFEDLINSGETKKMSLTPERMRTIESSIDRKPQPRDAARALKKLFSSDSSGKSRPISLALRRRGSSKSQPASPTKMDMDIPPPPMPPVEVDVHAAKANGSSTAPAGASGHMRTLSSPAARVKPSLQSHQRPQLPSSSTHLSATFSANGFPPSMPSRSRPNKMRTAKPMSLLEEDLNEDAQSVASREDREEARRDASAVMNPVSQLDLSTGARSVDKQFSASIYEHRRDSSASQTQSPVAHSADPTFPAEMSGSQSKRHPRAPHARHSLGVGQRDPPADILRSRSTEPALHGRSGRDSPRTFIPGTAAGAHTIRSLPEQEEQGVRGRRQDVRMSRSSATDSNHSPASSTRTSLSHRSSRSNPDSRGRHANSPALVMSTTSADYVASSTTAAASEEVYVSLPTPQPHSQPLSPPPALPPPSLPRQPLVATSQPQPQPQAPQASPPVMLGSLESNLDGMSFLSHSSYATAYEDQSLSWRPSMTTDYTESTQYTNGIMAETSAMDTTENTGSEQDITYCAEPLSAEVQDAILGVATHVDIDDSVLTSASDSRTSINVSQDVSADASTDAIAVATVVPVSATHAHTVVNGSVLNDALSVYSTREEASTRHRRYSSDCLPPSFFLGEEEPICSSSSSMIDTMDHDDQSDADEEDIAAINSRMQQTFSMATSTPPKDVNYPEVPPPPTRRAPPPPIAMPLVPASGSIVTRPSAMKKRDTMTAFESTSVVTVARDCCTLRRAYSFGSLALGQPRPQREYMHVDMAIWKLPDPLSPEQSATTSPCLENRSILSTMLSGEGRVSPSAASSIASPVETMTRHAEHTQQVIAALRAEVTQLKQQLESERSARREMEELVTCLERIRHDEIFGARSSHHATAAHTLPHVPTAGKHQRQSLSEAATASLT</sequence>
<feature type="coiled-coil region" evidence="1">
    <location>
        <begin position="1308"/>
        <end position="1342"/>
    </location>
</feature>
<feature type="compositionally biased region" description="Pro residues" evidence="2">
    <location>
        <begin position="897"/>
        <end position="917"/>
    </location>
</feature>
<accession>A0A4P9XTP4</accession>
<feature type="compositionally biased region" description="Polar residues" evidence="2">
    <location>
        <begin position="388"/>
        <end position="398"/>
    </location>
</feature>
<keyword evidence="4" id="KW-1185">Reference proteome</keyword>
<feature type="region of interest" description="Disordered" evidence="2">
    <location>
        <begin position="195"/>
        <end position="308"/>
    </location>
</feature>
<feature type="region of interest" description="Disordered" evidence="2">
    <location>
        <begin position="1371"/>
        <end position="1392"/>
    </location>
</feature>
<feature type="compositionally biased region" description="Low complexity" evidence="2">
    <location>
        <begin position="842"/>
        <end position="858"/>
    </location>
</feature>
<feature type="compositionally biased region" description="Low complexity" evidence="2">
    <location>
        <begin position="918"/>
        <end position="939"/>
    </location>
</feature>
<feature type="region of interest" description="Disordered" evidence="2">
    <location>
        <begin position="1173"/>
        <end position="1192"/>
    </location>
</feature>
<feature type="compositionally biased region" description="Basic residues" evidence="2">
    <location>
        <begin position="751"/>
        <end position="762"/>
    </location>
</feature>
<feature type="region of interest" description="Disordered" evidence="2">
    <location>
        <begin position="330"/>
        <end position="413"/>
    </location>
</feature>
<feature type="compositionally biased region" description="Polar residues" evidence="2">
    <location>
        <begin position="1381"/>
        <end position="1392"/>
    </location>
</feature>
<evidence type="ECO:0000313" key="3">
    <source>
        <dbReference type="EMBL" id="RKP09526.1"/>
    </source>
</evidence>
<dbReference type="Proteomes" id="UP000271241">
    <property type="component" value="Unassembled WGS sequence"/>
</dbReference>
<feature type="compositionally biased region" description="Basic and acidic residues" evidence="2">
    <location>
        <begin position="680"/>
        <end position="691"/>
    </location>
</feature>
<dbReference type="EMBL" id="KZ992507">
    <property type="protein sequence ID" value="RKP09526.1"/>
    <property type="molecule type" value="Genomic_DNA"/>
</dbReference>
<feature type="compositionally biased region" description="Pro residues" evidence="2">
    <location>
        <begin position="1173"/>
        <end position="1186"/>
    </location>
</feature>
<feature type="compositionally biased region" description="Polar residues" evidence="2">
    <location>
        <begin position="620"/>
        <end position="642"/>
    </location>
</feature>
<feature type="compositionally biased region" description="Polar residues" evidence="2">
    <location>
        <begin position="697"/>
        <end position="716"/>
    </location>
</feature>
<reference evidence="4" key="1">
    <citation type="journal article" date="2018" name="Nat. Microbiol.">
        <title>Leveraging single-cell genomics to expand the fungal tree of life.</title>
        <authorList>
            <person name="Ahrendt S.R."/>
            <person name="Quandt C.A."/>
            <person name="Ciobanu D."/>
            <person name="Clum A."/>
            <person name="Salamov A."/>
            <person name="Andreopoulos B."/>
            <person name="Cheng J.F."/>
            <person name="Woyke T."/>
            <person name="Pelin A."/>
            <person name="Henrissat B."/>
            <person name="Reynolds N.K."/>
            <person name="Benny G.L."/>
            <person name="Smith M.E."/>
            <person name="James T.Y."/>
            <person name="Grigoriev I.V."/>
        </authorList>
    </citation>
    <scope>NUCLEOTIDE SEQUENCE [LARGE SCALE GENOMIC DNA]</scope>
    <source>
        <strain evidence="4">RSA 1356</strain>
    </source>
</reference>
<gene>
    <name evidence="3" type="ORF">THASP1DRAFT_22645</name>
</gene>
<feature type="compositionally biased region" description="Basic and acidic residues" evidence="2">
    <location>
        <begin position="817"/>
        <end position="828"/>
    </location>
</feature>
<organism evidence="3 4">
    <name type="scientific">Thamnocephalis sphaerospora</name>
    <dbReference type="NCBI Taxonomy" id="78915"/>
    <lineage>
        <taxon>Eukaryota</taxon>
        <taxon>Fungi</taxon>
        <taxon>Fungi incertae sedis</taxon>
        <taxon>Zoopagomycota</taxon>
        <taxon>Zoopagomycotina</taxon>
        <taxon>Zoopagomycetes</taxon>
        <taxon>Zoopagales</taxon>
        <taxon>Sigmoideomycetaceae</taxon>
        <taxon>Thamnocephalis</taxon>
    </lineage>
</organism>
<keyword evidence="1" id="KW-0175">Coiled coil</keyword>
<name>A0A4P9XTP4_9FUNG</name>
<feature type="compositionally biased region" description="Low complexity" evidence="2">
    <location>
        <begin position="220"/>
        <end position="238"/>
    </location>
</feature>
<feature type="region of interest" description="Disordered" evidence="2">
    <location>
        <begin position="539"/>
        <end position="868"/>
    </location>
</feature>
<proteinExistence type="predicted"/>
<protein>
    <submittedName>
        <fullName evidence="3">Uncharacterized protein</fullName>
    </submittedName>
</protein>
<evidence type="ECO:0000256" key="2">
    <source>
        <dbReference type="SAM" id="MobiDB-lite"/>
    </source>
</evidence>
<evidence type="ECO:0000313" key="4">
    <source>
        <dbReference type="Proteomes" id="UP000271241"/>
    </source>
</evidence>
<feature type="compositionally biased region" description="Low complexity" evidence="2">
    <location>
        <begin position="428"/>
        <end position="448"/>
    </location>
</feature>
<feature type="region of interest" description="Disordered" evidence="2">
    <location>
        <begin position="895"/>
        <end position="945"/>
    </location>
</feature>
<feature type="region of interest" description="Disordered" evidence="2">
    <location>
        <begin position="428"/>
        <end position="490"/>
    </location>
</feature>
<feature type="compositionally biased region" description="Polar residues" evidence="2">
    <location>
        <begin position="829"/>
        <end position="841"/>
    </location>
</feature>
<feature type="compositionally biased region" description="Basic and acidic residues" evidence="2">
    <location>
        <begin position="295"/>
        <end position="305"/>
    </location>
</feature>
<evidence type="ECO:0000256" key="1">
    <source>
        <dbReference type="SAM" id="Coils"/>
    </source>
</evidence>